<keyword evidence="3" id="KW-0645">Protease</keyword>
<organism evidence="3 4">
    <name type="scientific">Cellulophaga tyrosinoxydans</name>
    <dbReference type="NCBI Taxonomy" id="504486"/>
    <lineage>
        <taxon>Bacteria</taxon>
        <taxon>Pseudomonadati</taxon>
        <taxon>Bacteroidota</taxon>
        <taxon>Flavobacteriia</taxon>
        <taxon>Flavobacteriales</taxon>
        <taxon>Flavobacteriaceae</taxon>
        <taxon>Cellulophaga</taxon>
    </lineage>
</organism>
<dbReference type="RefSeq" id="WP_084063177.1">
    <property type="nucleotide sequence ID" value="NZ_FWXO01000009.1"/>
</dbReference>
<dbReference type="OrthoDB" id="9809549at2"/>
<feature type="domain" description="Serine aminopeptidase S33" evidence="2">
    <location>
        <begin position="63"/>
        <end position="303"/>
    </location>
</feature>
<keyword evidence="3" id="KW-0031">Aminopeptidase</keyword>
<evidence type="ECO:0000313" key="4">
    <source>
        <dbReference type="Proteomes" id="UP000192360"/>
    </source>
</evidence>
<dbReference type="Pfam" id="PF12146">
    <property type="entry name" value="Hydrolase_4"/>
    <property type="match status" value="1"/>
</dbReference>
<dbReference type="InterPro" id="IPR022742">
    <property type="entry name" value="Hydrolase_4"/>
</dbReference>
<proteinExistence type="predicted"/>
<protein>
    <submittedName>
        <fullName evidence="3">Serine aminopeptidase, S33</fullName>
    </submittedName>
</protein>
<dbReference type="InterPro" id="IPR029058">
    <property type="entry name" value="AB_hydrolase_fold"/>
</dbReference>
<dbReference type="PANTHER" id="PTHR43265">
    <property type="entry name" value="ESTERASE ESTD"/>
    <property type="match status" value="1"/>
</dbReference>
<dbReference type="InterPro" id="IPR053145">
    <property type="entry name" value="AB_hydrolase_Est10"/>
</dbReference>
<evidence type="ECO:0000259" key="2">
    <source>
        <dbReference type="Pfam" id="PF12146"/>
    </source>
</evidence>
<accession>A0A1W2CUP1</accession>
<dbReference type="GO" id="GO:0052689">
    <property type="term" value="F:carboxylic ester hydrolase activity"/>
    <property type="evidence" value="ECO:0007669"/>
    <property type="project" value="TreeGrafter"/>
</dbReference>
<dbReference type="PANTHER" id="PTHR43265:SF1">
    <property type="entry name" value="ESTERASE ESTD"/>
    <property type="match status" value="1"/>
</dbReference>
<dbReference type="AlphaFoldDB" id="A0A1W2CUP1"/>
<evidence type="ECO:0000313" key="3">
    <source>
        <dbReference type="EMBL" id="SMC88612.1"/>
    </source>
</evidence>
<keyword evidence="1" id="KW-0732">Signal</keyword>
<gene>
    <name evidence="3" type="ORF">SAMN05660703_3215</name>
</gene>
<reference evidence="3 4" key="1">
    <citation type="submission" date="2017-04" db="EMBL/GenBank/DDBJ databases">
        <authorList>
            <person name="Afonso C.L."/>
            <person name="Miller P.J."/>
            <person name="Scott M.A."/>
            <person name="Spackman E."/>
            <person name="Goraichik I."/>
            <person name="Dimitrov K.M."/>
            <person name="Suarez D.L."/>
            <person name="Swayne D.E."/>
        </authorList>
    </citation>
    <scope>NUCLEOTIDE SEQUENCE [LARGE SCALE GENOMIC DNA]</scope>
    <source>
        <strain evidence="3 4">DSM 21164</strain>
    </source>
</reference>
<dbReference type="EMBL" id="FWXO01000009">
    <property type="protein sequence ID" value="SMC88612.1"/>
    <property type="molecule type" value="Genomic_DNA"/>
</dbReference>
<feature type="chain" id="PRO_5010714355" evidence="1">
    <location>
        <begin position="22"/>
        <end position="330"/>
    </location>
</feature>
<evidence type="ECO:0000256" key="1">
    <source>
        <dbReference type="SAM" id="SignalP"/>
    </source>
</evidence>
<dbReference type="STRING" id="504486.SAMN05660703_3215"/>
<dbReference type="SUPFAM" id="SSF53474">
    <property type="entry name" value="alpha/beta-Hydrolases"/>
    <property type="match status" value="1"/>
</dbReference>
<dbReference type="Proteomes" id="UP000192360">
    <property type="component" value="Unassembled WGS sequence"/>
</dbReference>
<feature type="signal peptide" evidence="1">
    <location>
        <begin position="1"/>
        <end position="21"/>
    </location>
</feature>
<keyword evidence="4" id="KW-1185">Reference proteome</keyword>
<sequence length="330" mass="38200">MKKTFLLILLFCFAIVSSQNIYNYEKEISNKEYYDFKEIDFENTNDNLKLSGTLITPKTVFEKIVIIVPGSGRDTRHSHFVLAEEFLKNNIAVYRFDERGIGKSEGDYSELAGDLSTDLSYALKELQKQFLDKKFGIIGHSLGGIATLNVINNDLDFVILIETPIIKNGAFLVNQFERNYENSIPEVMRKEKTKTEITSFLKGYIDLISKSTPNSCKKEIKKYIREKGFNKRFIVLLKDTFLVEMARTNLEHTVKDLSIKTLYLTGTKDKIINHQQEVDLVKSFRNPNIEIREFDSLNHYLTNRNGKVGSSLYEMDKEPLNMIINWIIEK</sequence>
<dbReference type="Gene3D" id="3.40.50.1820">
    <property type="entry name" value="alpha/beta hydrolase"/>
    <property type="match status" value="1"/>
</dbReference>
<name>A0A1W2CUP1_9FLAO</name>
<dbReference type="GO" id="GO:0004177">
    <property type="term" value="F:aminopeptidase activity"/>
    <property type="evidence" value="ECO:0007669"/>
    <property type="project" value="UniProtKB-KW"/>
</dbReference>
<keyword evidence="3" id="KW-0378">Hydrolase</keyword>